<evidence type="ECO:0000256" key="5">
    <source>
        <dbReference type="ARBA" id="ARBA00012483"/>
    </source>
</evidence>
<feature type="compositionally biased region" description="Basic and acidic residues" evidence="17">
    <location>
        <begin position="329"/>
        <end position="339"/>
    </location>
</feature>
<gene>
    <name evidence="19" type="ORF">UBRO_00952</name>
</gene>
<comment type="function">
    <text evidence="16">E3 ubiquitin-protein ligase. Component of the ribosome quality control complex (RQC), a ribosome-associated complex that mediates ubiquitination and extraction of incompletely synthesized nascent chains for proteasomal degradation.</text>
</comment>
<proteinExistence type="inferred from homology"/>
<dbReference type="SMART" id="SM00744">
    <property type="entry name" value="RINGv"/>
    <property type="match status" value="1"/>
</dbReference>
<dbReference type="PANTHER" id="PTHR12389:SF0">
    <property type="entry name" value="E3 UBIQUITIN-PROTEIN LIGASE LISTERIN"/>
    <property type="match status" value="1"/>
</dbReference>
<evidence type="ECO:0000256" key="8">
    <source>
        <dbReference type="ARBA" id="ARBA00022679"/>
    </source>
</evidence>
<feature type="compositionally biased region" description="Low complexity" evidence="17">
    <location>
        <begin position="1"/>
        <end position="15"/>
    </location>
</feature>
<dbReference type="FunFam" id="3.30.40.10:FF:000038">
    <property type="entry name" value="E3 ubiquitin-protein ligase listerin"/>
    <property type="match status" value="1"/>
</dbReference>
<evidence type="ECO:0000256" key="13">
    <source>
        <dbReference type="ARBA" id="ARBA00022833"/>
    </source>
</evidence>
<evidence type="ECO:0000256" key="9">
    <source>
        <dbReference type="ARBA" id="ARBA00022723"/>
    </source>
</evidence>
<evidence type="ECO:0000256" key="2">
    <source>
        <dbReference type="ARBA" id="ARBA00004514"/>
    </source>
</evidence>
<evidence type="ECO:0000313" key="20">
    <source>
        <dbReference type="Proteomes" id="UP000179920"/>
    </source>
</evidence>
<dbReference type="GO" id="GO:0005829">
    <property type="term" value="C:cytosol"/>
    <property type="evidence" value="ECO:0007669"/>
    <property type="project" value="UniProtKB-SubCell"/>
</dbReference>
<dbReference type="InterPro" id="IPR054477">
    <property type="entry name" value="LTN1_E3_ligase_6th"/>
</dbReference>
<comment type="subcellular location">
    <subcellularLocation>
        <location evidence="2">Cytoplasm</location>
        <location evidence="2">Cytosol</location>
    </subcellularLocation>
</comment>
<evidence type="ECO:0000256" key="10">
    <source>
        <dbReference type="ARBA" id="ARBA00022737"/>
    </source>
</evidence>
<dbReference type="GO" id="GO:1990112">
    <property type="term" value="C:RQC complex"/>
    <property type="evidence" value="ECO:0007669"/>
    <property type="project" value="UniProtKB-UniRule"/>
</dbReference>
<feature type="region of interest" description="Disordered" evidence="17">
    <location>
        <begin position="140"/>
        <end position="160"/>
    </location>
</feature>
<dbReference type="EMBL" id="LT558117">
    <property type="protein sequence ID" value="SAM60613.1"/>
    <property type="molecule type" value="Genomic_DNA"/>
</dbReference>
<dbReference type="InterPro" id="IPR054476">
    <property type="entry name" value="Ltn1_N"/>
</dbReference>
<evidence type="ECO:0000313" key="19">
    <source>
        <dbReference type="EMBL" id="SAM60613.1"/>
    </source>
</evidence>
<feature type="compositionally biased region" description="Basic residues" evidence="17">
    <location>
        <begin position="16"/>
        <end position="26"/>
    </location>
</feature>
<evidence type="ECO:0000256" key="4">
    <source>
        <dbReference type="ARBA" id="ARBA00007997"/>
    </source>
</evidence>
<feature type="compositionally biased region" description="Low complexity" evidence="17">
    <location>
        <begin position="142"/>
        <end position="158"/>
    </location>
</feature>
<protein>
    <recommendedName>
        <fullName evidence="6 16">E3 ubiquitin-protein ligase listerin</fullName>
        <ecNumber evidence="5 16">2.3.2.27</ecNumber>
    </recommendedName>
    <alternativeName>
        <fullName evidence="16">RING-type E3 ubiquitin transferase listerin</fullName>
    </alternativeName>
</protein>
<keyword evidence="19" id="KW-0436">Ligase</keyword>
<keyword evidence="11 15" id="KW-0863">Zinc-finger</keyword>
<keyword evidence="12 16" id="KW-0833">Ubl conjugation pathway</keyword>
<name>A0A1K0GH42_9BASI</name>
<dbReference type="Pfam" id="PF13639">
    <property type="entry name" value="zf-RING_2"/>
    <property type="match status" value="1"/>
</dbReference>
<dbReference type="GO" id="GO:0072344">
    <property type="term" value="P:rescue of stalled ribosome"/>
    <property type="evidence" value="ECO:0007669"/>
    <property type="project" value="UniProtKB-UniRule"/>
</dbReference>
<dbReference type="GO" id="GO:0061630">
    <property type="term" value="F:ubiquitin protein ligase activity"/>
    <property type="evidence" value="ECO:0007669"/>
    <property type="project" value="UniProtKB-UniRule"/>
</dbReference>
<evidence type="ECO:0000256" key="6">
    <source>
        <dbReference type="ARBA" id="ARBA00017157"/>
    </source>
</evidence>
<sequence length="1958" mass="214232">MAKGASKGKSSASSATRKKQAQKSAKKTAYERDENGNLLHPELAEALEKQKQHGMQRGQKKDKSKKDGKGGKKGKAEKKKQYIPPPKPPQPLPDPLDSMGLASLLPADLVVLLRKASKKDVITRSRALEGLLAWVEDAFGKSPSSNSSESSPEMSNLSSEEKQEALVMMLPSWVHLFPRLALSPTRRLRLLTMQIQTLLLEKPQASSDEASSTRAELLESPQYIEPILGPWAILCHDTDRTIERLGRTAWNHTCTWKNLDERETDTSDAVMLNLNDHCDALVVHLRTILLSPSPSFALSMTAAHAVAADPSLSRASSGYATPSLQTGNVERDAKNRDGSNVEEDTAALDKRLVAGALAVLTSIIRQQPGSEVVTSLEEMLSSRLVWASLSPLNLAGSSGSRSEPSSFGYDSPAVRLRAWALLRSLYDTLPDVLDQHIQTIGTVAMSSVWAERDNAVQRSTLDAILPMLKKHPNLWLIGAHQGKKNTQEAGKYDADSDDDEDEDDNDSDEEDDDDAASDTGSDDGVKEANSGSSSSLQKPRACASLLQWLQSACGGAPHLGYSAVLVFISTIPSSILPHDDLDAASDLLTNFFSALYSRPLDFDPTGCRAFFASFTECVTFLAMRMLRADAKAGKDNDASAKELVRVHFGAAWSELLLPKASLLSAVGFESDVESTDVDENARSQRIKSIGSTRIVSDLAVQVRRLATSAPDLQVLSAFLDEAQSDLVEVSEALCSAPADLTIPARTQLLAALERATSFYAALAPAQGHQGIAELRTASASSLAQLVKLAASDLVDIAANVDLSADSKRARATLLAEYLCLLLRAVASHPEALDEATTKQLSQAASVSVPQLTATKSVAPASVASFLAAYLLLRPDEQARAKIWTETLSSVAALSELSDQVDAMTELLAASEAVLSMSDTDKSRESHLPVPAAEAGIEELMMDLTVALCDSSSLPNEVRGSLRRIVSRILAKPSPFVDETCTASMLSVVTSTIEQLRSTLLERVRADEDVQARQRKAAIVMEDLLDCLDSWIQAHSSEDLGRLLFTNPAYKGVFAALSDLYSLHHIDAEDEVYEELESETSHDWTEKAIAYRDVWPKAEAIHGFIVGHSSPELRSQMQKEALVSLQDHLLDIQVPVARVVAAARYNAALLPEPKELAEMLVKACKQDTHPALNVFDPVVPQQVASEASKSAFNPPLDNHGLGIFARVCLAALVMIRRDRANARHLLYLLPYVVMLSILIEDDLLYPGASKHTLSTGSSPDTNQEWLQSSVTVITGLVSSLSDSVSENWHTDIVMSLQRSTILDAEKDALGHVLCTLWQMASQLDSPSTYLARIFHRLLNAVFSFGTITEAGADRWLKLGDSIQDRMPAMSAAIFHAAKPIAGSSPIYDRLRNGAAAKLSGVGPGTSPDRVLSLLRTLVALAPPLDSDVSIIPQQRAIFLLKDLDKWYSADTSEDPDEEVSTRLVELYIHLLPVVQDVQGSHMDFMFDSLETNLEFCSLEQDETLSQLYHTLRFLEAMRDLASRNANLREYWKDQGVTCIDSVRELFLSLPGMQSISAPKQACIDLIVELIRETSDAPFKLQETAGPLCKLLVQSTSREVQVISYRLLSGAIREHVKELVVESAVDRDALATEEGQRKLTLPEALVGNVADSLSSQLNLLVEEEAARRTAFGYFLSWIAIFEHFENASLLVKSAFLAEIEKRHLLIDSLLPTVFALVGLADESRRPFDPSRFILEEVFLDQIDAESSLTALQVLAAHVYLRALVHVPTTVRSWWVDIKDRQHSMLIASFTTRHCSPVIANRELSHLREPEALSKLQDEALSIKILSTNEVIATYVVDEHPMEIGVKIPADFPLHGVEIRDIQRVGITEAKWRSWLLAVQQLITGQNGLIFDALSLFKRNAEVQFQGLDECAICYSIISPMDRSLPTKPCKTCKNKFHAGCLFKWISTSGASTCPLCRSIL</sequence>
<evidence type="ECO:0000256" key="7">
    <source>
        <dbReference type="ARBA" id="ARBA00022490"/>
    </source>
</evidence>
<comment type="function">
    <text evidence="14">E3 ubiquitin-protein ligase component of the ribosome quality control complex (RQC), a ribosome-associated complex that mediates ubiquitination and extraction of incompletely synthesized nascent chains for proteasomal degradation. Mediates ubiquitination of proteins derived from mRNAs lacking stop codons (non-stop proteins) and other translation arrest products induced by poly-lysine sequences and tandem rare codons. Ubiquitination leads to CDC48 recruitment for extraction and degradation of the incomplete translation product. May indirectly play a role in chromatin function and transcription.</text>
</comment>
<dbReference type="PROSITE" id="PS50089">
    <property type="entry name" value="ZF_RING_2"/>
    <property type="match status" value="1"/>
</dbReference>
<dbReference type="Pfam" id="PF22958">
    <property type="entry name" value="Ltn1_1st"/>
    <property type="match status" value="2"/>
</dbReference>
<dbReference type="GO" id="GO:0043023">
    <property type="term" value="F:ribosomal large subunit binding"/>
    <property type="evidence" value="ECO:0007669"/>
    <property type="project" value="TreeGrafter"/>
</dbReference>
<reference evidence="20" key="1">
    <citation type="submission" date="2016-04" db="EMBL/GenBank/DDBJ databases">
        <authorList>
            <person name="Guldener U."/>
            <person name="Guldener U."/>
        </authorList>
    </citation>
    <scope>NUCLEOTIDE SEQUENCE [LARGE SCALE GENOMIC DNA]</scope>
    <source>
        <strain evidence="20">UB2112</strain>
    </source>
</reference>
<dbReference type="InterPro" id="IPR016024">
    <property type="entry name" value="ARM-type_fold"/>
</dbReference>
<feature type="region of interest" description="Disordered" evidence="17">
    <location>
        <begin position="1"/>
        <end position="99"/>
    </location>
</feature>
<evidence type="ECO:0000256" key="17">
    <source>
        <dbReference type="SAM" id="MobiDB-lite"/>
    </source>
</evidence>
<evidence type="ECO:0000256" key="14">
    <source>
        <dbReference type="ARBA" id="ARBA00055150"/>
    </source>
</evidence>
<dbReference type="Proteomes" id="UP000179920">
    <property type="component" value="Chromosome I"/>
</dbReference>
<evidence type="ECO:0000256" key="1">
    <source>
        <dbReference type="ARBA" id="ARBA00000900"/>
    </source>
</evidence>
<feature type="compositionally biased region" description="Pro residues" evidence="17">
    <location>
        <begin position="83"/>
        <end position="94"/>
    </location>
</feature>
<evidence type="ECO:0000259" key="18">
    <source>
        <dbReference type="PROSITE" id="PS50089"/>
    </source>
</evidence>
<accession>A0A1K0GH42</accession>
<dbReference type="InterPro" id="IPR054478">
    <property type="entry name" value="LTN1_UBC"/>
</dbReference>
<comment type="catalytic activity">
    <reaction evidence="1 16">
        <text>S-ubiquitinyl-[E2 ubiquitin-conjugating enzyme]-L-cysteine + [acceptor protein]-L-lysine = [E2 ubiquitin-conjugating enzyme]-L-cysteine + N(6)-ubiquitinyl-[acceptor protein]-L-lysine.</text>
        <dbReference type="EC" id="2.3.2.27"/>
    </reaction>
</comment>
<evidence type="ECO:0000256" key="11">
    <source>
        <dbReference type="ARBA" id="ARBA00022771"/>
    </source>
</evidence>
<dbReference type="EC" id="2.3.2.27" evidence="5 16"/>
<dbReference type="InterPro" id="IPR011016">
    <property type="entry name" value="Znf_RING-CH"/>
</dbReference>
<dbReference type="InterPro" id="IPR001841">
    <property type="entry name" value="Znf_RING"/>
</dbReference>
<feature type="domain" description="RING-type" evidence="18">
    <location>
        <begin position="1908"/>
        <end position="1955"/>
    </location>
</feature>
<feature type="region of interest" description="Disordered" evidence="17">
    <location>
        <begin position="313"/>
        <end position="342"/>
    </location>
</feature>
<dbReference type="Pfam" id="PF23009">
    <property type="entry name" value="UBC_like"/>
    <property type="match status" value="1"/>
</dbReference>
<feature type="compositionally biased region" description="Polar residues" evidence="17">
    <location>
        <begin position="313"/>
        <end position="328"/>
    </location>
</feature>
<organism evidence="19 20">
    <name type="scientific">Ustilago bromivora</name>
    <dbReference type="NCBI Taxonomy" id="307758"/>
    <lineage>
        <taxon>Eukaryota</taxon>
        <taxon>Fungi</taxon>
        <taxon>Dikarya</taxon>
        <taxon>Basidiomycota</taxon>
        <taxon>Ustilaginomycotina</taxon>
        <taxon>Ustilaginomycetes</taxon>
        <taxon>Ustilaginales</taxon>
        <taxon>Ustilaginaceae</taxon>
        <taxon>Ustilago</taxon>
    </lineage>
</organism>
<dbReference type="InterPro" id="IPR039804">
    <property type="entry name" value="RING-CH-C4HC3_LTN1"/>
</dbReference>
<feature type="compositionally biased region" description="Basic and acidic residues" evidence="17">
    <location>
        <begin position="59"/>
        <end position="70"/>
    </location>
</feature>
<feature type="region of interest" description="Disordered" evidence="17">
    <location>
        <begin position="486"/>
        <end position="536"/>
    </location>
</feature>
<comment type="similarity">
    <text evidence="4 16">Belongs to the LTN1 family.</text>
</comment>
<dbReference type="Gene3D" id="3.30.40.10">
    <property type="entry name" value="Zinc/RING finger domain, C3HC4 (zinc finger)"/>
    <property type="match status" value="1"/>
</dbReference>
<dbReference type="UniPathway" id="UPA00143"/>
<keyword evidence="10" id="KW-0677">Repeat</keyword>
<dbReference type="GO" id="GO:0016567">
    <property type="term" value="P:protein ubiquitination"/>
    <property type="evidence" value="ECO:0007669"/>
    <property type="project" value="UniProtKB-UniPathway"/>
</dbReference>
<comment type="subunit">
    <text evidence="16">Component of the ribosome quality control complex (RQC).</text>
</comment>
<evidence type="ECO:0000256" key="12">
    <source>
        <dbReference type="ARBA" id="ARBA00022786"/>
    </source>
</evidence>
<dbReference type="Pfam" id="PF22999">
    <property type="entry name" value="LTN1_E3_ligase_6th"/>
    <property type="match status" value="1"/>
</dbReference>
<evidence type="ECO:0000256" key="15">
    <source>
        <dbReference type="PROSITE-ProRule" id="PRU00175"/>
    </source>
</evidence>
<dbReference type="GO" id="GO:1990116">
    <property type="term" value="P:ribosome-associated ubiquitin-dependent protein catabolic process"/>
    <property type="evidence" value="ECO:0007669"/>
    <property type="project" value="UniProtKB-UniRule"/>
</dbReference>
<evidence type="ECO:0000256" key="3">
    <source>
        <dbReference type="ARBA" id="ARBA00004906"/>
    </source>
</evidence>
<keyword evidence="9 16" id="KW-0479">Metal-binding</keyword>
<feature type="compositionally biased region" description="Basic and acidic residues" evidence="17">
    <location>
        <begin position="42"/>
        <end position="51"/>
    </location>
</feature>
<keyword evidence="8 16" id="KW-0808">Transferase</keyword>
<dbReference type="SUPFAM" id="SSF57850">
    <property type="entry name" value="RING/U-box"/>
    <property type="match status" value="1"/>
</dbReference>
<comment type="pathway">
    <text evidence="3 16">Protein modification; protein ubiquitination.</text>
</comment>
<feature type="compositionally biased region" description="Acidic residues" evidence="17">
    <location>
        <begin position="495"/>
        <end position="516"/>
    </location>
</feature>
<dbReference type="InterPro" id="IPR013083">
    <property type="entry name" value="Znf_RING/FYVE/PHD"/>
</dbReference>
<dbReference type="InterPro" id="IPR039795">
    <property type="entry name" value="LTN1/Rkr1"/>
</dbReference>
<evidence type="ECO:0000256" key="16">
    <source>
        <dbReference type="RuleBase" id="RU367090"/>
    </source>
</evidence>
<dbReference type="SUPFAM" id="SSF48371">
    <property type="entry name" value="ARM repeat"/>
    <property type="match status" value="1"/>
</dbReference>
<dbReference type="PANTHER" id="PTHR12389">
    <property type="entry name" value="ZINC FINGER PROTEIN 294"/>
    <property type="match status" value="1"/>
</dbReference>
<dbReference type="GO" id="GO:0008270">
    <property type="term" value="F:zinc ion binding"/>
    <property type="evidence" value="ECO:0007669"/>
    <property type="project" value="UniProtKB-KW"/>
</dbReference>
<dbReference type="OrthoDB" id="6108at2759"/>
<keyword evidence="13 16" id="KW-0862">Zinc</keyword>
<dbReference type="GO" id="GO:0016874">
    <property type="term" value="F:ligase activity"/>
    <property type="evidence" value="ECO:0007669"/>
    <property type="project" value="UniProtKB-KW"/>
</dbReference>
<dbReference type="CDD" id="cd16491">
    <property type="entry name" value="RING-CH-C4HC3_LTN1"/>
    <property type="match status" value="1"/>
</dbReference>
<keyword evidence="7" id="KW-0963">Cytoplasm</keyword>